<keyword evidence="2" id="KW-1185">Reference proteome</keyword>
<gene>
    <name evidence="1" type="primary">NCL1_17049</name>
    <name evidence="1" type="ORF">NPIL_245431</name>
</gene>
<protein>
    <submittedName>
        <fullName evidence="1">Acetoacetyl-CoA synthetase</fullName>
    </submittedName>
</protein>
<dbReference type="GO" id="GO:0030729">
    <property type="term" value="F:acetoacetate-CoA ligase activity"/>
    <property type="evidence" value="ECO:0007669"/>
    <property type="project" value="TreeGrafter"/>
</dbReference>
<dbReference type="Gene3D" id="3.30.300.30">
    <property type="match status" value="1"/>
</dbReference>
<comment type="caution">
    <text evidence="1">The sequence shown here is derived from an EMBL/GenBank/DDBJ whole genome shotgun (WGS) entry which is preliminary data.</text>
</comment>
<dbReference type="SUPFAM" id="SSF56801">
    <property type="entry name" value="Acetyl-CoA synthetase-like"/>
    <property type="match status" value="1"/>
</dbReference>
<evidence type="ECO:0000313" key="2">
    <source>
        <dbReference type="Proteomes" id="UP000887013"/>
    </source>
</evidence>
<dbReference type="OrthoDB" id="6429061at2759"/>
<dbReference type="EMBL" id="BMAW01041458">
    <property type="protein sequence ID" value="GFS28658.1"/>
    <property type="molecule type" value="Genomic_DNA"/>
</dbReference>
<reference evidence="1" key="1">
    <citation type="submission" date="2020-08" db="EMBL/GenBank/DDBJ databases">
        <title>Multicomponent nature underlies the extraordinary mechanical properties of spider dragline silk.</title>
        <authorList>
            <person name="Kono N."/>
            <person name="Nakamura H."/>
            <person name="Mori M."/>
            <person name="Yoshida Y."/>
            <person name="Ohtoshi R."/>
            <person name="Malay A.D."/>
            <person name="Moran D.A.P."/>
            <person name="Tomita M."/>
            <person name="Numata K."/>
            <person name="Arakawa K."/>
        </authorList>
    </citation>
    <scope>NUCLEOTIDE SEQUENCE</scope>
</reference>
<name>A0A8X6I2E5_NEPPI</name>
<dbReference type="AlphaFoldDB" id="A0A8X6I2E5"/>
<sequence length="115" mass="13417">HGMEEIQDYICVGQNRFNGDSRAVLFVKMRDGYAFTPEFKDKIVDKINSELWEDCVPELILEAQDIPYNANNKRMESTIRHIVETNQIPSAGNIKNPECLKYYCDIPDIINYNRE</sequence>
<accession>A0A8X6I2E5</accession>
<dbReference type="PANTHER" id="PTHR42921:SF1">
    <property type="entry name" value="ACETOACETYL-COA SYNTHETASE"/>
    <property type="match status" value="1"/>
</dbReference>
<evidence type="ECO:0000313" key="1">
    <source>
        <dbReference type="EMBL" id="GFS28658.1"/>
    </source>
</evidence>
<organism evidence="1 2">
    <name type="scientific">Nephila pilipes</name>
    <name type="common">Giant wood spider</name>
    <name type="synonym">Nephila maculata</name>
    <dbReference type="NCBI Taxonomy" id="299642"/>
    <lineage>
        <taxon>Eukaryota</taxon>
        <taxon>Metazoa</taxon>
        <taxon>Ecdysozoa</taxon>
        <taxon>Arthropoda</taxon>
        <taxon>Chelicerata</taxon>
        <taxon>Arachnida</taxon>
        <taxon>Araneae</taxon>
        <taxon>Araneomorphae</taxon>
        <taxon>Entelegynae</taxon>
        <taxon>Araneoidea</taxon>
        <taxon>Nephilidae</taxon>
        <taxon>Nephila</taxon>
    </lineage>
</organism>
<dbReference type="InterPro" id="IPR045851">
    <property type="entry name" value="AMP-bd_C_sf"/>
</dbReference>
<dbReference type="PANTHER" id="PTHR42921">
    <property type="entry name" value="ACETOACETYL-COA SYNTHETASE"/>
    <property type="match status" value="1"/>
</dbReference>
<proteinExistence type="predicted"/>
<dbReference type="Proteomes" id="UP000887013">
    <property type="component" value="Unassembled WGS sequence"/>
</dbReference>
<feature type="non-terminal residue" evidence="1">
    <location>
        <position position="1"/>
    </location>
</feature>